<keyword evidence="4 6" id="KW-0472">Membrane</keyword>
<dbReference type="GO" id="GO:0016020">
    <property type="term" value="C:membrane"/>
    <property type="evidence" value="ECO:0007669"/>
    <property type="project" value="UniProtKB-SubCell"/>
</dbReference>
<keyword evidence="9" id="KW-0548">Nucleotidyltransferase</keyword>
<dbReference type="RefSeq" id="WP_134853056.1">
    <property type="nucleotide sequence ID" value="NZ_CXWD01000010.1"/>
</dbReference>
<keyword evidence="10" id="KW-1185">Reference proteome</keyword>
<dbReference type="Gene3D" id="3.30.450.350">
    <property type="entry name" value="CHASE domain"/>
    <property type="match status" value="1"/>
</dbReference>
<dbReference type="NCBIfam" id="TIGR00254">
    <property type="entry name" value="GGDEF"/>
    <property type="match status" value="1"/>
</dbReference>
<feature type="transmembrane region" description="Helical" evidence="6">
    <location>
        <begin position="274"/>
        <end position="296"/>
    </location>
</feature>
<sequence length="476" mass="52180">MNALRQFFVHSNGAWVASLTAVICFLAGIAVTAHVGYTVRSEIMSQNKRQAVANLSEVRAKLEGELNRTVAYGIGLRANVIESSKEPFNARKYDAIASDLIDENPVIRSIGLAPDNILQAVYPYQPNQSAIGLDYRLNTSQWPAIRQAMLSREIVIAGPLELVQGGRALLIRIPVFPPSELGQPMPERPYWGVLSLVVDEAGLMQAAGIADTVKQLRIGIVDKAASTPEKAHIFGSFGLMDIDSVSLPLNLPGGLKWEVLGYPENGWNSNERSIWITQLVGSLISLLFGAMAFLLISEVYKVRSMALHDPLTGLANRRLLEDRMLQLAVMSDRTGSGFEIFYVDLDAFKPINDNYGHAAGDQLLVEIGHRLQQQTRQTDTVARVGGDEFIVLTPGNMRRLEREAFLERLGERLSEVFEFSGVRIGVSASIGSASFPSDAGTIDDLLRVADSRMYSQKTKGRKKPETVSGNELPQTG</sequence>
<dbReference type="InterPro" id="IPR043128">
    <property type="entry name" value="Rev_trsase/Diguanyl_cyclase"/>
</dbReference>
<evidence type="ECO:0000256" key="3">
    <source>
        <dbReference type="ARBA" id="ARBA00022989"/>
    </source>
</evidence>
<dbReference type="InterPro" id="IPR042240">
    <property type="entry name" value="CHASE_sf"/>
</dbReference>
<dbReference type="InterPro" id="IPR000160">
    <property type="entry name" value="GGDEF_dom"/>
</dbReference>
<dbReference type="PANTHER" id="PTHR46663:SF2">
    <property type="entry name" value="GGDEF DOMAIN-CONTAINING PROTEIN"/>
    <property type="match status" value="1"/>
</dbReference>
<evidence type="ECO:0000259" key="7">
    <source>
        <dbReference type="PROSITE" id="PS50839"/>
    </source>
</evidence>
<dbReference type="PROSITE" id="PS50887">
    <property type="entry name" value="GGDEF"/>
    <property type="match status" value="1"/>
</dbReference>
<dbReference type="CDD" id="cd01949">
    <property type="entry name" value="GGDEF"/>
    <property type="match status" value="1"/>
</dbReference>
<gene>
    <name evidence="9" type="primary">yeaP</name>
    <name evidence="9" type="ORF">LAX5112_02816</name>
</gene>
<dbReference type="Pfam" id="PF00990">
    <property type="entry name" value="GGDEF"/>
    <property type="match status" value="1"/>
</dbReference>
<dbReference type="GO" id="GO:0007165">
    <property type="term" value="P:signal transduction"/>
    <property type="evidence" value="ECO:0007669"/>
    <property type="project" value="UniProtKB-ARBA"/>
</dbReference>
<evidence type="ECO:0000256" key="6">
    <source>
        <dbReference type="SAM" id="Phobius"/>
    </source>
</evidence>
<feature type="region of interest" description="Disordered" evidence="5">
    <location>
        <begin position="453"/>
        <end position="476"/>
    </location>
</feature>
<keyword evidence="3 6" id="KW-1133">Transmembrane helix</keyword>
<evidence type="ECO:0000256" key="1">
    <source>
        <dbReference type="ARBA" id="ARBA00004370"/>
    </source>
</evidence>
<evidence type="ECO:0000313" key="10">
    <source>
        <dbReference type="Proteomes" id="UP000053235"/>
    </source>
</evidence>
<dbReference type="OrthoDB" id="9801651at2"/>
<dbReference type="InterPro" id="IPR006189">
    <property type="entry name" value="CHASE_dom"/>
</dbReference>
<dbReference type="PROSITE" id="PS50839">
    <property type="entry name" value="CHASE"/>
    <property type="match status" value="1"/>
</dbReference>
<dbReference type="InterPro" id="IPR029787">
    <property type="entry name" value="Nucleotide_cyclase"/>
</dbReference>
<dbReference type="SUPFAM" id="SSF55073">
    <property type="entry name" value="Nucleotide cyclase"/>
    <property type="match status" value="1"/>
</dbReference>
<feature type="compositionally biased region" description="Polar residues" evidence="5">
    <location>
        <begin position="467"/>
        <end position="476"/>
    </location>
</feature>
<feature type="domain" description="CHASE" evidence="7">
    <location>
        <begin position="121"/>
        <end position="216"/>
    </location>
</feature>
<dbReference type="AlphaFoldDB" id="A0A0M7A9X2"/>
<evidence type="ECO:0000256" key="2">
    <source>
        <dbReference type="ARBA" id="ARBA00022692"/>
    </source>
</evidence>
<evidence type="ECO:0000313" key="9">
    <source>
        <dbReference type="EMBL" id="CTQ71421.1"/>
    </source>
</evidence>
<reference evidence="10" key="1">
    <citation type="submission" date="2015-07" db="EMBL/GenBank/DDBJ databases">
        <authorList>
            <person name="Rodrigo-Torres Lidia"/>
            <person name="Arahal R.David."/>
        </authorList>
    </citation>
    <scope>NUCLEOTIDE SEQUENCE [LARGE SCALE GENOMIC DNA]</scope>
    <source>
        <strain evidence="10">CECT 5112</strain>
    </source>
</reference>
<dbReference type="Gene3D" id="3.30.70.270">
    <property type="match status" value="1"/>
</dbReference>
<comment type="subcellular location">
    <subcellularLocation>
        <location evidence="1">Membrane</location>
    </subcellularLocation>
</comment>
<evidence type="ECO:0000256" key="5">
    <source>
        <dbReference type="SAM" id="MobiDB-lite"/>
    </source>
</evidence>
<dbReference type="Pfam" id="PF03924">
    <property type="entry name" value="CHASE"/>
    <property type="match status" value="1"/>
</dbReference>
<accession>A0A0M7A9X2</accession>
<dbReference type="Proteomes" id="UP000053235">
    <property type="component" value="Unassembled WGS sequence"/>
</dbReference>
<proteinExistence type="predicted"/>
<dbReference type="EC" id="2.7.7.65" evidence="9"/>
<dbReference type="STRING" id="388408.LAX5112_02816"/>
<dbReference type="InterPro" id="IPR052163">
    <property type="entry name" value="DGC-Regulatory_Protein"/>
</dbReference>
<evidence type="ECO:0000256" key="4">
    <source>
        <dbReference type="ARBA" id="ARBA00023136"/>
    </source>
</evidence>
<dbReference type="SMART" id="SM01079">
    <property type="entry name" value="CHASE"/>
    <property type="match status" value="1"/>
</dbReference>
<dbReference type="GO" id="GO:0052621">
    <property type="term" value="F:diguanylate cyclase activity"/>
    <property type="evidence" value="ECO:0007669"/>
    <property type="project" value="UniProtKB-EC"/>
</dbReference>
<keyword evidence="2 6" id="KW-0812">Transmembrane</keyword>
<feature type="transmembrane region" description="Helical" evidence="6">
    <location>
        <begin position="15"/>
        <end position="39"/>
    </location>
</feature>
<name>A0A0M7A9X2_9HYPH</name>
<keyword evidence="9" id="KW-0808">Transferase</keyword>
<feature type="domain" description="GGDEF" evidence="8">
    <location>
        <begin position="336"/>
        <end position="469"/>
    </location>
</feature>
<dbReference type="EMBL" id="CXWD01000010">
    <property type="protein sequence ID" value="CTQ71421.1"/>
    <property type="molecule type" value="Genomic_DNA"/>
</dbReference>
<evidence type="ECO:0000259" key="8">
    <source>
        <dbReference type="PROSITE" id="PS50887"/>
    </source>
</evidence>
<dbReference type="SMART" id="SM00267">
    <property type="entry name" value="GGDEF"/>
    <property type="match status" value="1"/>
</dbReference>
<organism evidence="9 10">
    <name type="scientific">Roseibium alexandrii</name>
    <dbReference type="NCBI Taxonomy" id="388408"/>
    <lineage>
        <taxon>Bacteria</taxon>
        <taxon>Pseudomonadati</taxon>
        <taxon>Pseudomonadota</taxon>
        <taxon>Alphaproteobacteria</taxon>
        <taxon>Hyphomicrobiales</taxon>
        <taxon>Stappiaceae</taxon>
        <taxon>Roseibium</taxon>
    </lineage>
</organism>
<dbReference type="PANTHER" id="PTHR46663">
    <property type="entry name" value="DIGUANYLATE CYCLASE DGCT-RELATED"/>
    <property type="match status" value="1"/>
</dbReference>
<protein>
    <submittedName>
        <fullName evidence="9">Putative diguanylate cyclase YeaP</fullName>
        <ecNumber evidence="9">2.7.7.65</ecNumber>
    </submittedName>
</protein>